<dbReference type="GO" id="GO:0004222">
    <property type="term" value="F:metalloendopeptidase activity"/>
    <property type="evidence" value="ECO:0007669"/>
    <property type="project" value="TreeGrafter"/>
</dbReference>
<dbReference type="InterPro" id="IPR011055">
    <property type="entry name" value="Dup_hybrid_motif"/>
</dbReference>
<dbReference type="InterPro" id="IPR016047">
    <property type="entry name" value="M23ase_b-sheet_dom"/>
</dbReference>
<evidence type="ECO:0000313" key="3">
    <source>
        <dbReference type="EMBL" id="AXK32972.1"/>
    </source>
</evidence>
<organism evidence="3 4">
    <name type="scientific">Streptomyces armeniacus</name>
    <dbReference type="NCBI Taxonomy" id="83291"/>
    <lineage>
        <taxon>Bacteria</taxon>
        <taxon>Bacillati</taxon>
        <taxon>Actinomycetota</taxon>
        <taxon>Actinomycetes</taxon>
        <taxon>Kitasatosporales</taxon>
        <taxon>Streptomycetaceae</taxon>
        <taxon>Streptomyces</taxon>
    </lineage>
</organism>
<name>A0A345XMV6_9ACTN</name>
<reference evidence="3 4" key="1">
    <citation type="submission" date="2018-07" db="EMBL/GenBank/DDBJ databases">
        <title>Draft genome of the type strain Streptomyces armeniacus ATCC 15676.</title>
        <authorList>
            <person name="Labana P."/>
            <person name="Gosse J.T."/>
            <person name="Boddy C.N."/>
        </authorList>
    </citation>
    <scope>NUCLEOTIDE SEQUENCE [LARGE SCALE GENOMIC DNA]</scope>
    <source>
        <strain evidence="3 4">ATCC 15676</strain>
    </source>
</reference>
<proteinExistence type="predicted"/>
<keyword evidence="1" id="KW-0732">Signal</keyword>
<feature type="signal peptide" evidence="1">
    <location>
        <begin position="1"/>
        <end position="38"/>
    </location>
</feature>
<dbReference type="SUPFAM" id="SSF51261">
    <property type="entry name" value="Duplicated hybrid motif"/>
    <property type="match status" value="1"/>
</dbReference>
<evidence type="ECO:0000313" key="4">
    <source>
        <dbReference type="Proteomes" id="UP000254425"/>
    </source>
</evidence>
<evidence type="ECO:0000259" key="2">
    <source>
        <dbReference type="Pfam" id="PF01551"/>
    </source>
</evidence>
<dbReference type="EMBL" id="CP031320">
    <property type="protein sequence ID" value="AXK32972.1"/>
    <property type="molecule type" value="Genomic_DNA"/>
</dbReference>
<evidence type="ECO:0000256" key="1">
    <source>
        <dbReference type="SAM" id="SignalP"/>
    </source>
</evidence>
<accession>A0A345XMV6</accession>
<dbReference type="PANTHER" id="PTHR21666:SF270">
    <property type="entry name" value="MUREIN HYDROLASE ACTIVATOR ENVC"/>
    <property type="match status" value="1"/>
</dbReference>
<protein>
    <submittedName>
        <fullName evidence="3">M23 family peptidase</fullName>
    </submittedName>
</protein>
<dbReference type="CDD" id="cd12797">
    <property type="entry name" value="M23_peptidase"/>
    <property type="match status" value="1"/>
</dbReference>
<dbReference type="FunFam" id="2.70.70.10:FF:000013">
    <property type="entry name" value="Peptidase family M23"/>
    <property type="match status" value="1"/>
</dbReference>
<feature type="chain" id="PRO_5016855779" evidence="1">
    <location>
        <begin position="39"/>
        <end position="227"/>
    </location>
</feature>
<dbReference type="Proteomes" id="UP000254425">
    <property type="component" value="Chromosome"/>
</dbReference>
<dbReference type="Pfam" id="PF01551">
    <property type="entry name" value="Peptidase_M23"/>
    <property type="match status" value="1"/>
</dbReference>
<dbReference type="Gene3D" id="2.70.70.10">
    <property type="entry name" value="Glucose Permease (Domain IIA)"/>
    <property type="match status" value="1"/>
</dbReference>
<sequence length="227" mass="23242">MPKKVSLTTLMNHPRGQVALLASGLCASLALGAGVAAAAEQPAAPAPKDAFAASAAGDLAKATKQQSDAQYKAAEAGAKKAADDKKAAAKKAASWVKPVSKPYTLTASFGNSGDRWSAKHSGQDFAVPTGTPVKSVHKGTVVEAGNGGAYGNNVVIEHPNGKYSQYAHLSKINVQVGQDVNTGTRIANSGNSGNTSGPHLHFEIRTTAAYGSGFDPMPFLHKHGVKV</sequence>
<dbReference type="RefSeq" id="WP_208877544.1">
    <property type="nucleotide sequence ID" value="NZ_CP031320.1"/>
</dbReference>
<feature type="domain" description="M23ase beta-sheet core" evidence="2">
    <location>
        <begin position="119"/>
        <end position="207"/>
    </location>
</feature>
<keyword evidence="4" id="KW-1185">Reference proteome</keyword>
<dbReference type="KEGG" id="sarm:DVA86_10245"/>
<dbReference type="AlphaFoldDB" id="A0A345XMV6"/>
<dbReference type="InterPro" id="IPR050570">
    <property type="entry name" value="Cell_wall_metabolism_enzyme"/>
</dbReference>
<dbReference type="PANTHER" id="PTHR21666">
    <property type="entry name" value="PEPTIDASE-RELATED"/>
    <property type="match status" value="1"/>
</dbReference>
<gene>
    <name evidence="3" type="ORF">DVA86_10245</name>
</gene>